<dbReference type="InterPro" id="IPR036866">
    <property type="entry name" value="RibonucZ/Hydroxyglut_hydro"/>
</dbReference>
<feature type="signal peptide" evidence="1">
    <location>
        <begin position="1"/>
        <end position="21"/>
    </location>
</feature>
<evidence type="ECO:0000313" key="3">
    <source>
        <dbReference type="Proteomes" id="UP001590951"/>
    </source>
</evidence>
<sequence>MLFHRLTTKFLALALAIISSARPHHGDQKRDIADVYYGPDSNETRFLAPSTEALGPAIDPKIGYRMEHIGNGTCFVTDGGYQSMFLVSDAGVIAVDCPPTYKLQAAIKSVTGQPVTHFVSSHASDHVGGAYIFNEIVTHYKLLQWQKTLS</sequence>
<dbReference type="Gene3D" id="3.60.15.10">
    <property type="entry name" value="Ribonuclease Z/Hydroxyacylglutathione hydrolase-like"/>
    <property type="match status" value="1"/>
</dbReference>
<dbReference type="EMBL" id="JBHFEH010000067">
    <property type="protein sequence ID" value="KAL2049268.1"/>
    <property type="molecule type" value="Genomic_DNA"/>
</dbReference>
<evidence type="ECO:0000256" key="1">
    <source>
        <dbReference type="SAM" id="SignalP"/>
    </source>
</evidence>
<comment type="caution">
    <text evidence="2">The sequence shown here is derived from an EMBL/GenBank/DDBJ whole genome shotgun (WGS) entry which is preliminary data.</text>
</comment>
<protein>
    <recommendedName>
        <fullName evidence="4">Metallo-beta-lactamase domain-containing protein</fullName>
    </recommendedName>
</protein>
<gene>
    <name evidence="2" type="ORF">ABVK25_010445</name>
</gene>
<reference evidence="2 3" key="1">
    <citation type="submission" date="2024-09" db="EMBL/GenBank/DDBJ databases">
        <title>Rethinking Asexuality: The Enigmatic Case of Functional Sexual Genes in Lepraria (Stereocaulaceae).</title>
        <authorList>
            <person name="Doellman M."/>
            <person name="Sun Y."/>
            <person name="Barcenas-Pena A."/>
            <person name="Lumbsch H.T."/>
            <person name="Grewe F."/>
        </authorList>
    </citation>
    <scope>NUCLEOTIDE SEQUENCE [LARGE SCALE GENOMIC DNA]</scope>
    <source>
        <strain evidence="2 3">Grewe 0041</strain>
    </source>
</reference>
<keyword evidence="3" id="KW-1185">Reference proteome</keyword>
<keyword evidence="1" id="KW-0732">Signal</keyword>
<accession>A0ABR4B0J5</accession>
<organism evidence="2 3">
    <name type="scientific">Lepraria finkii</name>
    <dbReference type="NCBI Taxonomy" id="1340010"/>
    <lineage>
        <taxon>Eukaryota</taxon>
        <taxon>Fungi</taxon>
        <taxon>Dikarya</taxon>
        <taxon>Ascomycota</taxon>
        <taxon>Pezizomycotina</taxon>
        <taxon>Lecanoromycetes</taxon>
        <taxon>OSLEUM clade</taxon>
        <taxon>Lecanoromycetidae</taxon>
        <taxon>Lecanorales</taxon>
        <taxon>Lecanorineae</taxon>
        <taxon>Stereocaulaceae</taxon>
        <taxon>Lepraria</taxon>
    </lineage>
</organism>
<feature type="chain" id="PRO_5047011843" description="Metallo-beta-lactamase domain-containing protein" evidence="1">
    <location>
        <begin position="22"/>
        <end position="150"/>
    </location>
</feature>
<evidence type="ECO:0008006" key="4">
    <source>
        <dbReference type="Google" id="ProtNLM"/>
    </source>
</evidence>
<evidence type="ECO:0000313" key="2">
    <source>
        <dbReference type="EMBL" id="KAL2049268.1"/>
    </source>
</evidence>
<dbReference type="Proteomes" id="UP001590951">
    <property type="component" value="Unassembled WGS sequence"/>
</dbReference>
<dbReference type="SUPFAM" id="SSF56281">
    <property type="entry name" value="Metallo-hydrolase/oxidoreductase"/>
    <property type="match status" value="1"/>
</dbReference>
<name>A0ABR4B0J5_9LECA</name>
<proteinExistence type="predicted"/>